<dbReference type="GO" id="GO:0016020">
    <property type="term" value="C:membrane"/>
    <property type="evidence" value="ECO:0007669"/>
    <property type="project" value="InterPro"/>
</dbReference>
<keyword evidence="3 7" id="KW-0812">Transmembrane</keyword>
<gene>
    <name evidence="9" type="ORF">GKZ89_04980</name>
</gene>
<feature type="transmembrane region" description="Helical" evidence="7">
    <location>
        <begin position="69"/>
        <end position="90"/>
    </location>
</feature>
<dbReference type="Proteomes" id="UP000434639">
    <property type="component" value="Unassembled WGS sequence"/>
</dbReference>
<feature type="region of interest" description="Disordered" evidence="6">
    <location>
        <begin position="197"/>
        <end position="216"/>
    </location>
</feature>
<keyword evidence="2" id="KW-1003">Cell membrane</keyword>
<dbReference type="GO" id="GO:0044781">
    <property type="term" value="P:bacterial-type flagellum organization"/>
    <property type="evidence" value="ECO:0007669"/>
    <property type="project" value="InterPro"/>
</dbReference>
<keyword evidence="5 7" id="KW-0472">Membrane</keyword>
<evidence type="ECO:0000256" key="5">
    <source>
        <dbReference type="ARBA" id="ARBA00023136"/>
    </source>
</evidence>
<dbReference type="InterPro" id="IPR022781">
    <property type="entry name" value="Flagellar_biosynth_FliO"/>
</dbReference>
<accession>A0A7X2V3V0</accession>
<comment type="caution">
    <text evidence="9">The sequence shown here is derived from an EMBL/GenBank/DDBJ whole genome shotgun (WGS) entry which is preliminary data.</text>
</comment>
<evidence type="ECO:0000313" key="9">
    <source>
        <dbReference type="EMBL" id="MTH52755.1"/>
    </source>
</evidence>
<sequence length="216" mass="23649">MAKVQKMIIGISILLILAAVLLPSSPVAASSSGGTVEDYLKQEPKADPAEKEDTPASESRPPGVTAWDVIKMIFATIFVAGLIYFIFRVLSAKNRVIRPAVYLQTLGGTPLGQNRSIQLVKAGDVIMVVGVGDSVQLLKTIDDREEIDKITRQYADKGADFEGARKFLAKTASAIAAKQGEEKSASFKKTLQKQLDEMKAERRQKEEEWLKKGNKQ</sequence>
<proteinExistence type="predicted"/>
<evidence type="ECO:0000256" key="7">
    <source>
        <dbReference type="SAM" id="Phobius"/>
    </source>
</evidence>
<reference evidence="9 10" key="1">
    <citation type="journal article" date="2017" name="Int. J. Syst. Evol. Microbiol.">
        <title>Bacillus mangrovi sp. nov., isolated from a sediment sample from a mangrove forest.</title>
        <authorList>
            <person name="Gupta V."/>
            <person name="Singh P.K."/>
            <person name="Korpole S."/>
            <person name="Tanuku N.R.S."/>
            <person name="Pinnaka A.K."/>
        </authorList>
    </citation>
    <scope>NUCLEOTIDE SEQUENCE [LARGE SCALE GENOMIC DNA]</scope>
    <source>
        <strain evidence="9 10">KCTC 33872</strain>
    </source>
</reference>
<keyword evidence="8" id="KW-0732">Signal</keyword>
<feature type="chain" id="PRO_5030894577" description="Flagellar biosynthesis protein FliZ" evidence="8">
    <location>
        <begin position="30"/>
        <end position="216"/>
    </location>
</feature>
<keyword evidence="10" id="KW-1185">Reference proteome</keyword>
<evidence type="ECO:0000256" key="1">
    <source>
        <dbReference type="ARBA" id="ARBA00004236"/>
    </source>
</evidence>
<dbReference type="Pfam" id="PF04347">
    <property type="entry name" value="FliO"/>
    <property type="match status" value="1"/>
</dbReference>
<feature type="signal peptide" evidence="8">
    <location>
        <begin position="1"/>
        <end position="29"/>
    </location>
</feature>
<name>A0A7X2V3V0_9BACI</name>
<evidence type="ECO:0000313" key="10">
    <source>
        <dbReference type="Proteomes" id="UP000434639"/>
    </source>
</evidence>
<evidence type="ECO:0000256" key="6">
    <source>
        <dbReference type="SAM" id="MobiDB-lite"/>
    </source>
</evidence>
<dbReference type="OrthoDB" id="2376965at2"/>
<protein>
    <recommendedName>
        <fullName evidence="11">Flagellar biosynthesis protein FliZ</fullName>
    </recommendedName>
</protein>
<dbReference type="EMBL" id="WMIB01000002">
    <property type="protein sequence ID" value="MTH52755.1"/>
    <property type="molecule type" value="Genomic_DNA"/>
</dbReference>
<dbReference type="AlphaFoldDB" id="A0A7X2V3V0"/>
<evidence type="ECO:0000256" key="2">
    <source>
        <dbReference type="ARBA" id="ARBA00022475"/>
    </source>
</evidence>
<evidence type="ECO:0000256" key="3">
    <source>
        <dbReference type="ARBA" id="ARBA00022692"/>
    </source>
</evidence>
<evidence type="ECO:0000256" key="4">
    <source>
        <dbReference type="ARBA" id="ARBA00022989"/>
    </source>
</evidence>
<keyword evidence="4 7" id="KW-1133">Transmembrane helix</keyword>
<comment type="subcellular location">
    <subcellularLocation>
        <location evidence="1">Cell membrane</location>
    </subcellularLocation>
</comment>
<evidence type="ECO:0000256" key="8">
    <source>
        <dbReference type="SAM" id="SignalP"/>
    </source>
</evidence>
<organism evidence="9 10">
    <name type="scientific">Metabacillus mangrovi</name>
    <dbReference type="NCBI Taxonomy" id="1491830"/>
    <lineage>
        <taxon>Bacteria</taxon>
        <taxon>Bacillati</taxon>
        <taxon>Bacillota</taxon>
        <taxon>Bacilli</taxon>
        <taxon>Bacillales</taxon>
        <taxon>Bacillaceae</taxon>
        <taxon>Metabacillus</taxon>
    </lineage>
</organism>
<evidence type="ECO:0008006" key="11">
    <source>
        <dbReference type="Google" id="ProtNLM"/>
    </source>
</evidence>